<protein>
    <submittedName>
        <fullName evidence="1">Alkaline phosphatase PhoX</fullName>
    </submittedName>
</protein>
<dbReference type="RefSeq" id="WP_265722407.1">
    <property type="nucleotide sequence ID" value="NZ_JAPIVK010000023.1"/>
</dbReference>
<dbReference type="Proteomes" id="UP001597425">
    <property type="component" value="Unassembled WGS sequence"/>
</dbReference>
<proteinExistence type="predicted"/>
<sequence>MQRTGGMYNPVEYGGTIRNCADGPTPWHSWVSCEETFHLWGSRDDGYKHGYVFDVPAFGTASGRRVRAAGGFSQEAVAVDPRTGILHETEDANPCGFYKYVQPGTSHWRGDRRRGKGPCDGGLYALAIAGESGRDLRGREWTGATFYGDRLFANVQSAGVTFAIRDPWRKGGL</sequence>
<comment type="caution">
    <text evidence="1">The sequence shown here is derived from an EMBL/GenBank/DDBJ whole genome shotgun (WGS) entry which is preliminary data.</text>
</comment>
<name>A0ABW5E612_9GAMM</name>
<evidence type="ECO:0000313" key="2">
    <source>
        <dbReference type="Proteomes" id="UP001597425"/>
    </source>
</evidence>
<keyword evidence="2" id="KW-1185">Reference proteome</keyword>
<dbReference type="InterPro" id="IPR008557">
    <property type="entry name" value="PhoX"/>
</dbReference>
<dbReference type="EMBL" id="JBHUJD010000001">
    <property type="protein sequence ID" value="MFD2308876.1"/>
    <property type="molecule type" value="Genomic_DNA"/>
</dbReference>
<dbReference type="PROSITE" id="PS51257">
    <property type="entry name" value="PROKAR_LIPOPROTEIN"/>
    <property type="match status" value="1"/>
</dbReference>
<reference evidence="2" key="1">
    <citation type="journal article" date="2019" name="Int. J. Syst. Evol. Microbiol.">
        <title>The Global Catalogue of Microorganisms (GCM) 10K type strain sequencing project: providing services to taxonomists for standard genome sequencing and annotation.</title>
        <authorList>
            <consortium name="The Broad Institute Genomics Platform"/>
            <consortium name="The Broad Institute Genome Sequencing Center for Infectious Disease"/>
            <person name="Wu L."/>
            <person name="Ma J."/>
        </authorList>
    </citation>
    <scope>NUCLEOTIDE SEQUENCE [LARGE SCALE GENOMIC DNA]</scope>
    <source>
        <strain evidence="2">KCTC 12848</strain>
    </source>
</reference>
<dbReference type="PANTHER" id="PTHR35399">
    <property type="entry name" value="SLR8030 PROTEIN"/>
    <property type="match status" value="1"/>
</dbReference>
<organism evidence="1 2">
    <name type="scientific">Microbulbifer halophilus</name>
    <dbReference type="NCBI Taxonomy" id="453963"/>
    <lineage>
        <taxon>Bacteria</taxon>
        <taxon>Pseudomonadati</taxon>
        <taxon>Pseudomonadota</taxon>
        <taxon>Gammaproteobacteria</taxon>
        <taxon>Cellvibrionales</taxon>
        <taxon>Microbulbiferaceae</taxon>
        <taxon>Microbulbifer</taxon>
    </lineage>
</organism>
<evidence type="ECO:0000313" key="1">
    <source>
        <dbReference type="EMBL" id="MFD2308876.1"/>
    </source>
</evidence>
<gene>
    <name evidence="1" type="ORF">ACFSKX_00420</name>
</gene>
<dbReference type="Pfam" id="PF05787">
    <property type="entry name" value="PhoX"/>
    <property type="match status" value="1"/>
</dbReference>
<dbReference type="PANTHER" id="PTHR35399:SF4">
    <property type="entry name" value="MEMBRANE PROTEIN"/>
    <property type="match status" value="1"/>
</dbReference>
<accession>A0ABW5E612</accession>